<organism evidence="1 2">
    <name type="scientific">Hymenobacter wooponensis</name>
    <dbReference type="NCBI Taxonomy" id="1525360"/>
    <lineage>
        <taxon>Bacteria</taxon>
        <taxon>Pseudomonadati</taxon>
        <taxon>Bacteroidota</taxon>
        <taxon>Cytophagia</taxon>
        <taxon>Cytophagales</taxon>
        <taxon>Hymenobacteraceae</taxon>
        <taxon>Hymenobacter</taxon>
    </lineage>
</organism>
<sequence length="122" mass="14019">MDISTPTSCTPDNKYMVRCQGYQLTWMYLDYKMLTDFPEQFVRQIEKKHKHTERQPLECLILGQAAKGFRLSYPTEGGMAYELIAYGVAKGQPVLVELTMDIDPEKTADLPELARQIVQLTK</sequence>
<reference evidence="1 2" key="1">
    <citation type="submission" date="2019-04" db="EMBL/GenBank/DDBJ databases">
        <authorList>
            <person name="Feng G."/>
            <person name="Zhang J."/>
            <person name="Zhu H."/>
        </authorList>
    </citation>
    <scope>NUCLEOTIDE SEQUENCE [LARGE SCALE GENOMIC DNA]</scope>
    <source>
        <strain evidence="1 2">JCM 19491</strain>
    </source>
</reference>
<evidence type="ECO:0000313" key="1">
    <source>
        <dbReference type="EMBL" id="TGD79305.1"/>
    </source>
</evidence>
<comment type="caution">
    <text evidence="1">The sequence shown here is derived from an EMBL/GenBank/DDBJ whole genome shotgun (WGS) entry which is preliminary data.</text>
</comment>
<evidence type="ECO:0000313" key="2">
    <source>
        <dbReference type="Proteomes" id="UP000298284"/>
    </source>
</evidence>
<protein>
    <submittedName>
        <fullName evidence="1">Uncharacterized protein</fullName>
    </submittedName>
</protein>
<dbReference type="AlphaFoldDB" id="A0A4Z0MJE0"/>
<dbReference type="Proteomes" id="UP000298284">
    <property type="component" value="Unassembled WGS sequence"/>
</dbReference>
<keyword evidence="2" id="KW-1185">Reference proteome</keyword>
<name>A0A4Z0MJE0_9BACT</name>
<dbReference type="EMBL" id="SRKZ01000004">
    <property type="protein sequence ID" value="TGD79305.1"/>
    <property type="molecule type" value="Genomic_DNA"/>
</dbReference>
<gene>
    <name evidence="1" type="ORF">EU557_13770</name>
</gene>
<proteinExistence type="predicted"/>
<accession>A0A4Z0MJE0</accession>